<dbReference type="Proteomes" id="UP000019678">
    <property type="component" value="Unassembled WGS sequence"/>
</dbReference>
<feature type="transmembrane region" description="Helical" evidence="2">
    <location>
        <begin position="48"/>
        <end position="69"/>
    </location>
</feature>
<sequence>MQGGGPPPGGFGAQPGAFGGPPPGGFGGPAQVPVGTPVGSGKSSPLKVIGIAVGAVLAVVLLGVVYFFASRPTLRIVNTTGTDGITVSVDGEPLAPSLKNAAKENESLVKVLTLSSGAHKIEAKDATGKVLETFNLDFESGLGSNYLYAPARPKGVCFFVQTDEYKTNATAADTVTDRFKALEQDRTIWKMPASIDYWFQDSPESVTIKTKKSSSGNVIKRSLRQAACDDPEFSN</sequence>
<name>A0A017SYF3_9BACT</name>
<gene>
    <name evidence="3" type="ORF">CAP_7949</name>
</gene>
<evidence type="ECO:0000313" key="3">
    <source>
        <dbReference type="EMBL" id="EYF01630.1"/>
    </source>
</evidence>
<comment type="caution">
    <text evidence="3">The sequence shown here is derived from an EMBL/GenBank/DDBJ whole genome shotgun (WGS) entry which is preliminary data.</text>
</comment>
<accession>A0A017SYF3</accession>
<reference evidence="3 4" key="1">
    <citation type="submission" date="2013-05" db="EMBL/GenBank/DDBJ databases">
        <title>Genome assembly of Chondromyces apiculatus DSM 436.</title>
        <authorList>
            <person name="Sharma G."/>
            <person name="Khatri I."/>
            <person name="Kaur C."/>
            <person name="Mayilraj S."/>
            <person name="Subramanian S."/>
        </authorList>
    </citation>
    <scope>NUCLEOTIDE SEQUENCE [LARGE SCALE GENOMIC DNA]</scope>
    <source>
        <strain evidence="3 4">DSM 436</strain>
    </source>
</reference>
<keyword evidence="2" id="KW-0812">Transmembrane</keyword>
<keyword evidence="2" id="KW-1133">Transmembrane helix</keyword>
<evidence type="ECO:0000256" key="1">
    <source>
        <dbReference type="SAM" id="MobiDB-lite"/>
    </source>
</evidence>
<keyword evidence="4" id="KW-1185">Reference proteome</keyword>
<protein>
    <submittedName>
        <fullName evidence="3">Uncharacterized protein</fullName>
    </submittedName>
</protein>
<keyword evidence="2" id="KW-0472">Membrane</keyword>
<organism evidence="3 4">
    <name type="scientific">Chondromyces apiculatus DSM 436</name>
    <dbReference type="NCBI Taxonomy" id="1192034"/>
    <lineage>
        <taxon>Bacteria</taxon>
        <taxon>Pseudomonadati</taxon>
        <taxon>Myxococcota</taxon>
        <taxon>Polyangia</taxon>
        <taxon>Polyangiales</taxon>
        <taxon>Polyangiaceae</taxon>
        <taxon>Chondromyces</taxon>
    </lineage>
</organism>
<dbReference type="EMBL" id="ASRX01000075">
    <property type="protein sequence ID" value="EYF01630.1"/>
    <property type="molecule type" value="Genomic_DNA"/>
</dbReference>
<feature type="compositionally biased region" description="Gly residues" evidence="1">
    <location>
        <begin position="10"/>
        <end position="19"/>
    </location>
</feature>
<feature type="region of interest" description="Disordered" evidence="1">
    <location>
        <begin position="1"/>
        <end position="36"/>
    </location>
</feature>
<dbReference type="AlphaFoldDB" id="A0A017SYF3"/>
<proteinExistence type="predicted"/>
<evidence type="ECO:0000256" key="2">
    <source>
        <dbReference type="SAM" id="Phobius"/>
    </source>
</evidence>
<evidence type="ECO:0000313" key="4">
    <source>
        <dbReference type="Proteomes" id="UP000019678"/>
    </source>
</evidence>